<dbReference type="InParanoid" id="A0A0Q3GVQ1"/>
<dbReference type="GO" id="GO:0097602">
    <property type="term" value="F:cullin family protein binding"/>
    <property type="evidence" value="ECO:0000318"/>
    <property type="project" value="GO_Central"/>
</dbReference>
<dbReference type="InterPro" id="IPR011333">
    <property type="entry name" value="SKP1/BTB/POZ_sf"/>
</dbReference>
<evidence type="ECO:0000313" key="4">
    <source>
        <dbReference type="EMBL" id="KQK15104.1"/>
    </source>
</evidence>
<dbReference type="EnsemblPlants" id="KQK15104">
    <property type="protein sequence ID" value="KQK15104"/>
    <property type="gene ID" value="BRADI_1g20660v3"/>
</dbReference>
<dbReference type="EMBL" id="CM000880">
    <property type="protein sequence ID" value="KQK15104.1"/>
    <property type="molecule type" value="Genomic_DNA"/>
</dbReference>
<comment type="pathway">
    <text evidence="1 2">Protein modification; protein ubiquitination.</text>
</comment>
<dbReference type="SUPFAM" id="SSF81382">
    <property type="entry name" value="Skp1 dimerisation domain-like"/>
    <property type="match status" value="1"/>
</dbReference>
<dbReference type="PANTHER" id="PTHR11165">
    <property type="entry name" value="SKP1"/>
    <property type="match status" value="1"/>
</dbReference>
<sequence>MIDGGGAASTLMTISLPEVHSANLARAVQYCEKHHAGGGGGDDEGVRIWDKELVGGLDSDGLYGLTTAASFLGLEGLLRLACQEVADRIAGKEPEQIRAMFNIANDFSTEEEAAMRSEAPWAFDD</sequence>
<evidence type="ECO:0000313" key="6">
    <source>
        <dbReference type="Proteomes" id="UP000008810"/>
    </source>
</evidence>
<feature type="domain" description="SKP1 component dimerisation" evidence="3">
    <location>
        <begin position="76"/>
        <end position="122"/>
    </location>
</feature>
<comment type="similarity">
    <text evidence="2">Belongs to the SKP1 family.</text>
</comment>
<dbReference type="PIRSF" id="PIRSF028729">
    <property type="entry name" value="E3_ubiquit_lig_SCF_Skp"/>
    <property type="match status" value="1"/>
</dbReference>
<dbReference type="GO" id="GO:0005737">
    <property type="term" value="C:cytoplasm"/>
    <property type="evidence" value="ECO:0000318"/>
    <property type="project" value="GO_Central"/>
</dbReference>
<dbReference type="InterPro" id="IPR036296">
    <property type="entry name" value="SKP1-like_dim_sf"/>
</dbReference>
<keyword evidence="6" id="KW-1185">Reference proteome</keyword>
<evidence type="ECO:0000313" key="5">
    <source>
        <dbReference type="EnsemblPlants" id="KQK15104"/>
    </source>
</evidence>
<dbReference type="Proteomes" id="UP000008810">
    <property type="component" value="Chromosome 1"/>
</dbReference>
<evidence type="ECO:0000256" key="2">
    <source>
        <dbReference type="PIRNR" id="PIRNR028729"/>
    </source>
</evidence>
<reference evidence="4 5" key="1">
    <citation type="journal article" date="2010" name="Nature">
        <title>Genome sequencing and analysis of the model grass Brachypodium distachyon.</title>
        <authorList>
            <consortium name="International Brachypodium Initiative"/>
        </authorList>
    </citation>
    <scope>NUCLEOTIDE SEQUENCE [LARGE SCALE GENOMIC DNA]</scope>
    <source>
        <strain evidence="4 5">Bd21</strain>
    </source>
</reference>
<keyword evidence="2" id="KW-0833">Ubl conjugation pathway</keyword>
<dbReference type="AlphaFoldDB" id="A0A0Q3GVQ1"/>
<dbReference type="ExpressionAtlas" id="A0A0Q3GVQ1">
    <property type="expression patterns" value="baseline"/>
</dbReference>
<dbReference type="Gramene" id="KQK15104">
    <property type="protein sequence ID" value="KQK15104"/>
    <property type="gene ID" value="BRADI_1g20660v3"/>
</dbReference>
<comment type="function">
    <text evidence="2">Involved in ubiquitination and subsequent proteasomal degradation of target proteins. Together with CUL1, RBX1 and a F-box protein, it forms a SCF E3 ubiquitin ligase complex. The functional specificity of this complex depends on the type of F-box protein. In the SCF complex, it serves as an adapter that links the F-box protein to CUL1.</text>
</comment>
<comment type="subunit">
    <text evidence="2">Part of a SCF (SKP1-cullin-F-box) protein ligase complex.</text>
</comment>
<gene>
    <name evidence="4" type="ORF">BRADI_1g20660v3</name>
</gene>
<reference evidence="4" key="2">
    <citation type="submission" date="2017-06" db="EMBL/GenBank/DDBJ databases">
        <title>WGS assembly of Brachypodium distachyon.</title>
        <authorList>
            <consortium name="The International Brachypodium Initiative"/>
            <person name="Lucas S."/>
            <person name="Harmon-Smith M."/>
            <person name="Lail K."/>
            <person name="Tice H."/>
            <person name="Grimwood J."/>
            <person name="Bruce D."/>
            <person name="Barry K."/>
            <person name="Shu S."/>
            <person name="Lindquist E."/>
            <person name="Wang M."/>
            <person name="Pitluck S."/>
            <person name="Vogel J.P."/>
            <person name="Garvin D.F."/>
            <person name="Mockler T.C."/>
            <person name="Schmutz J."/>
            <person name="Rokhsar D."/>
            <person name="Bevan M.W."/>
        </authorList>
    </citation>
    <scope>NUCLEOTIDE SEQUENCE</scope>
    <source>
        <strain evidence="4">Bd21</strain>
    </source>
</reference>
<name>A0A0Q3GVQ1_BRADI</name>
<dbReference type="GO" id="GO:0016567">
    <property type="term" value="P:protein ubiquitination"/>
    <property type="evidence" value="ECO:0007669"/>
    <property type="project" value="UniProtKB-UniRule"/>
</dbReference>
<dbReference type="STRING" id="15368.A0A0Q3GVQ1"/>
<dbReference type="InterPro" id="IPR016897">
    <property type="entry name" value="SKP1"/>
</dbReference>
<proteinExistence type="inferred from homology"/>
<evidence type="ECO:0000256" key="1">
    <source>
        <dbReference type="ARBA" id="ARBA00004906"/>
    </source>
</evidence>
<dbReference type="InterPro" id="IPR016072">
    <property type="entry name" value="Skp1_comp_dimer"/>
</dbReference>
<dbReference type="GO" id="GO:0031146">
    <property type="term" value="P:SCF-dependent proteasomal ubiquitin-dependent protein catabolic process"/>
    <property type="evidence" value="ECO:0000318"/>
    <property type="project" value="GO_Central"/>
</dbReference>
<dbReference type="OrthoDB" id="2342932at2759"/>
<dbReference type="GO" id="GO:0005634">
    <property type="term" value="C:nucleus"/>
    <property type="evidence" value="ECO:0000318"/>
    <property type="project" value="GO_Central"/>
</dbReference>
<reference evidence="5" key="3">
    <citation type="submission" date="2018-08" db="UniProtKB">
        <authorList>
            <consortium name="EnsemblPlants"/>
        </authorList>
    </citation>
    <scope>IDENTIFICATION</scope>
    <source>
        <strain evidence="5">cv. Bd21</strain>
    </source>
</reference>
<protein>
    <recommendedName>
        <fullName evidence="2">SKP1-like protein</fullName>
    </recommendedName>
</protein>
<accession>A0A0Q3GVQ1</accession>
<dbReference type="Gene3D" id="3.30.710.10">
    <property type="entry name" value="Potassium Channel Kv1.1, Chain A"/>
    <property type="match status" value="1"/>
</dbReference>
<dbReference type="Pfam" id="PF01466">
    <property type="entry name" value="Skp1"/>
    <property type="match status" value="1"/>
</dbReference>
<evidence type="ECO:0000259" key="3">
    <source>
        <dbReference type="Pfam" id="PF01466"/>
    </source>
</evidence>
<organism evidence="4">
    <name type="scientific">Brachypodium distachyon</name>
    <name type="common">Purple false brome</name>
    <name type="synonym">Trachynia distachya</name>
    <dbReference type="NCBI Taxonomy" id="15368"/>
    <lineage>
        <taxon>Eukaryota</taxon>
        <taxon>Viridiplantae</taxon>
        <taxon>Streptophyta</taxon>
        <taxon>Embryophyta</taxon>
        <taxon>Tracheophyta</taxon>
        <taxon>Spermatophyta</taxon>
        <taxon>Magnoliopsida</taxon>
        <taxon>Liliopsida</taxon>
        <taxon>Poales</taxon>
        <taxon>Poaceae</taxon>
        <taxon>BOP clade</taxon>
        <taxon>Pooideae</taxon>
        <taxon>Stipodae</taxon>
        <taxon>Brachypodieae</taxon>
        <taxon>Brachypodium</taxon>
    </lineage>
</organism>
<dbReference type="UniPathway" id="UPA00143"/>